<gene>
    <name evidence="1" type="ORF">DHA2_153484</name>
</gene>
<proteinExistence type="predicted"/>
<sequence>MEHSTPEWHQVNVKATRNGKSICPFCMKILRDERAV</sequence>
<dbReference type="Proteomes" id="UP000018320">
    <property type="component" value="Unassembled WGS sequence"/>
</dbReference>
<name>V6TBW9_GIAIN</name>
<evidence type="ECO:0000313" key="2">
    <source>
        <dbReference type="Proteomes" id="UP000018320"/>
    </source>
</evidence>
<reference evidence="1 2" key="2">
    <citation type="journal article" date="2013" name="Genome Biol. Evol.">
        <title>Genome sequencing of Giardia lamblia genotypes A2 and B isolates (DH and GS) and comparative analysis with the genomes of genotypes A1 and E (WB and Pig).</title>
        <authorList>
            <person name="Adam R.D."/>
            <person name="Dahlstrom E.W."/>
            <person name="Martens C.A."/>
            <person name="Bruno D.P."/>
            <person name="Barbian K.D."/>
            <person name="Ricklefs S.M."/>
            <person name="Hernandez M.M."/>
            <person name="Narla N.P."/>
            <person name="Patel R.B."/>
            <person name="Porcella S.F."/>
            <person name="Nash T.E."/>
        </authorList>
    </citation>
    <scope>NUCLEOTIDE SEQUENCE [LARGE SCALE GENOMIC DNA]</scope>
    <source>
        <strain evidence="1 2">DH</strain>
    </source>
</reference>
<dbReference type="EMBL" id="AHGT01000063">
    <property type="protein sequence ID" value="ESU35932.1"/>
    <property type="molecule type" value="Genomic_DNA"/>
</dbReference>
<comment type="caution">
    <text evidence="1">The sequence shown here is derived from an EMBL/GenBank/DDBJ whole genome shotgun (WGS) entry which is preliminary data.</text>
</comment>
<evidence type="ECO:0000313" key="1">
    <source>
        <dbReference type="EMBL" id="ESU35932.1"/>
    </source>
</evidence>
<protein>
    <submittedName>
        <fullName evidence="1">Histone H3</fullName>
    </submittedName>
</protein>
<accession>V6TBW9</accession>
<organism evidence="1 2">
    <name type="scientific">Giardia intestinalis</name>
    <name type="common">Giardia lamblia</name>
    <dbReference type="NCBI Taxonomy" id="5741"/>
    <lineage>
        <taxon>Eukaryota</taxon>
        <taxon>Metamonada</taxon>
        <taxon>Diplomonadida</taxon>
        <taxon>Hexamitidae</taxon>
        <taxon>Giardiinae</taxon>
        <taxon>Giardia</taxon>
    </lineage>
</organism>
<dbReference type="VEuPathDB" id="GiardiaDB:DHA2_153484"/>
<dbReference type="AlphaFoldDB" id="V6TBW9"/>
<reference evidence="2" key="1">
    <citation type="submission" date="2012-02" db="EMBL/GenBank/DDBJ databases">
        <title>Genome sequencing of Giardia lamblia Genotypes A2 and B isolates (DH and GS) and comparative analysis with the genomes of Genotypes A1 and E (WB and Pig).</title>
        <authorList>
            <person name="Adam R."/>
            <person name="Dahlstrom E."/>
            <person name="Martens C."/>
            <person name="Bruno D."/>
            <person name="Barbian K."/>
            <person name="Porcella S.F."/>
            <person name="Nash T."/>
        </authorList>
    </citation>
    <scope>NUCLEOTIDE SEQUENCE</scope>
    <source>
        <strain evidence="2">DH</strain>
    </source>
</reference>